<accession>A0A0E9X629</accession>
<evidence type="ECO:0000313" key="2">
    <source>
        <dbReference type="EMBL" id="JAH98064.1"/>
    </source>
</evidence>
<proteinExistence type="predicted"/>
<organism evidence="2">
    <name type="scientific">Anguilla anguilla</name>
    <name type="common">European freshwater eel</name>
    <name type="synonym">Muraena anguilla</name>
    <dbReference type="NCBI Taxonomy" id="7936"/>
    <lineage>
        <taxon>Eukaryota</taxon>
        <taxon>Metazoa</taxon>
        <taxon>Chordata</taxon>
        <taxon>Craniata</taxon>
        <taxon>Vertebrata</taxon>
        <taxon>Euteleostomi</taxon>
        <taxon>Actinopterygii</taxon>
        <taxon>Neopterygii</taxon>
        <taxon>Teleostei</taxon>
        <taxon>Anguilliformes</taxon>
        <taxon>Anguillidae</taxon>
        <taxon>Anguilla</taxon>
    </lineage>
</organism>
<reference evidence="2" key="2">
    <citation type="journal article" date="2015" name="Fish Shellfish Immunol.">
        <title>Early steps in the European eel (Anguilla anguilla)-Vibrio vulnificus interaction in the gills: Role of the RtxA13 toxin.</title>
        <authorList>
            <person name="Callol A."/>
            <person name="Pajuelo D."/>
            <person name="Ebbesson L."/>
            <person name="Teles M."/>
            <person name="MacKenzie S."/>
            <person name="Amaro C."/>
        </authorList>
    </citation>
    <scope>NUCLEOTIDE SEQUENCE</scope>
</reference>
<reference evidence="2" key="1">
    <citation type="submission" date="2014-11" db="EMBL/GenBank/DDBJ databases">
        <authorList>
            <person name="Amaro Gonzalez C."/>
        </authorList>
    </citation>
    <scope>NUCLEOTIDE SEQUENCE</scope>
</reference>
<dbReference type="EMBL" id="GBXM01010513">
    <property type="protein sequence ID" value="JAH98064.1"/>
    <property type="molecule type" value="Transcribed_RNA"/>
</dbReference>
<protein>
    <submittedName>
        <fullName evidence="2">Uncharacterized protein</fullName>
    </submittedName>
</protein>
<dbReference type="AlphaFoldDB" id="A0A0E9X629"/>
<sequence length="56" mass="6119">MSFHSLILVLADSSIFGNCMCSLVVSQFRFSSLCDPLLPQVPGLRLSPPHMTKLAI</sequence>
<feature type="signal peptide" evidence="1">
    <location>
        <begin position="1"/>
        <end position="21"/>
    </location>
</feature>
<feature type="chain" id="PRO_5002434857" evidence="1">
    <location>
        <begin position="22"/>
        <end position="56"/>
    </location>
</feature>
<evidence type="ECO:0000256" key="1">
    <source>
        <dbReference type="SAM" id="SignalP"/>
    </source>
</evidence>
<name>A0A0E9X629_ANGAN</name>
<keyword evidence="1" id="KW-0732">Signal</keyword>